<organism evidence="2 3">
    <name type="scientific">Zostera marina</name>
    <name type="common">Eelgrass</name>
    <dbReference type="NCBI Taxonomy" id="29655"/>
    <lineage>
        <taxon>Eukaryota</taxon>
        <taxon>Viridiplantae</taxon>
        <taxon>Streptophyta</taxon>
        <taxon>Embryophyta</taxon>
        <taxon>Tracheophyta</taxon>
        <taxon>Spermatophyta</taxon>
        <taxon>Magnoliopsida</taxon>
        <taxon>Liliopsida</taxon>
        <taxon>Zosteraceae</taxon>
        <taxon>Zostera</taxon>
    </lineage>
</organism>
<evidence type="ECO:0000313" key="3">
    <source>
        <dbReference type="Proteomes" id="UP000036987"/>
    </source>
</evidence>
<dbReference type="OrthoDB" id="432835at2759"/>
<accession>A0A0K9PT52</accession>
<keyword evidence="3" id="KW-1185">Reference proteome</keyword>
<evidence type="ECO:0000256" key="1">
    <source>
        <dbReference type="SAM" id="MobiDB-lite"/>
    </source>
</evidence>
<name>A0A0K9PT52_ZOSMR</name>
<reference evidence="3" key="1">
    <citation type="journal article" date="2016" name="Nature">
        <title>The genome of the seagrass Zostera marina reveals angiosperm adaptation to the sea.</title>
        <authorList>
            <person name="Olsen J.L."/>
            <person name="Rouze P."/>
            <person name="Verhelst B."/>
            <person name="Lin Y.-C."/>
            <person name="Bayer T."/>
            <person name="Collen J."/>
            <person name="Dattolo E."/>
            <person name="De Paoli E."/>
            <person name="Dittami S."/>
            <person name="Maumus F."/>
            <person name="Michel G."/>
            <person name="Kersting A."/>
            <person name="Lauritano C."/>
            <person name="Lohaus R."/>
            <person name="Toepel M."/>
            <person name="Tonon T."/>
            <person name="Vanneste K."/>
            <person name="Amirebrahimi M."/>
            <person name="Brakel J."/>
            <person name="Bostroem C."/>
            <person name="Chovatia M."/>
            <person name="Grimwood J."/>
            <person name="Jenkins J.W."/>
            <person name="Jueterbock A."/>
            <person name="Mraz A."/>
            <person name="Stam W.T."/>
            <person name="Tice H."/>
            <person name="Bornberg-Bauer E."/>
            <person name="Green P.J."/>
            <person name="Pearson G.A."/>
            <person name="Procaccini G."/>
            <person name="Duarte C.M."/>
            <person name="Schmutz J."/>
            <person name="Reusch T.B.H."/>
            <person name="Van de Peer Y."/>
        </authorList>
    </citation>
    <scope>NUCLEOTIDE SEQUENCE [LARGE SCALE GENOMIC DNA]</scope>
    <source>
        <strain evidence="3">cv. Finnish</strain>
    </source>
</reference>
<dbReference type="AlphaFoldDB" id="A0A0K9PT52"/>
<comment type="caution">
    <text evidence="2">The sequence shown here is derived from an EMBL/GenBank/DDBJ whole genome shotgun (WGS) entry which is preliminary data.</text>
</comment>
<dbReference type="EMBL" id="LFYR01000642">
    <property type="protein sequence ID" value="KMZ72223.1"/>
    <property type="molecule type" value="Genomic_DNA"/>
</dbReference>
<feature type="compositionally biased region" description="Polar residues" evidence="1">
    <location>
        <begin position="28"/>
        <end position="47"/>
    </location>
</feature>
<feature type="compositionally biased region" description="Basic and acidic residues" evidence="1">
    <location>
        <begin position="48"/>
        <end position="57"/>
    </location>
</feature>
<dbReference type="Proteomes" id="UP000036987">
    <property type="component" value="Unassembled WGS sequence"/>
</dbReference>
<evidence type="ECO:0000313" key="2">
    <source>
        <dbReference type="EMBL" id="KMZ72223.1"/>
    </source>
</evidence>
<feature type="region of interest" description="Disordered" evidence="1">
    <location>
        <begin position="26"/>
        <end position="57"/>
    </location>
</feature>
<gene>
    <name evidence="2" type="ORF">ZOSMA_169G00140</name>
</gene>
<sequence length="57" mass="6481">MASNIDQRPIRSDAWSTRMREKYGLDTSEFSYNPSDPNNRQQTTTTPAEERGGCSIL</sequence>
<proteinExistence type="predicted"/>
<protein>
    <submittedName>
        <fullName evidence="2">Uncharacterized protein</fullName>
    </submittedName>
</protein>